<organism evidence="2 3">
    <name type="scientific">Steinernema carpocapsae</name>
    <name type="common">Entomopathogenic nematode</name>
    <dbReference type="NCBI Taxonomy" id="34508"/>
    <lineage>
        <taxon>Eukaryota</taxon>
        <taxon>Metazoa</taxon>
        <taxon>Ecdysozoa</taxon>
        <taxon>Nematoda</taxon>
        <taxon>Chromadorea</taxon>
        <taxon>Rhabditida</taxon>
        <taxon>Tylenchina</taxon>
        <taxon>Panagrolaimomorpha</taxon>
        <taxon>Strongyloidoidea</taxon>
        <taxon>Steinernematidae</taxon>
        <taxon>Steinernema</taxon>
    </lineage>
</organism>
<gene>
    <name evidence="2" type="ORF">L596_023064</name>
</gene>
<keyword evidence="1" id="KW-0732">Signal</keyword>
<comment type="caution">
    <text evidence="2">The sequence shown here is derived from an EMBL/GenBank/DDBJ whole genome shotgun (WGS) entry which is preliminary data.</text>
</comment>
<proteinExistence type="predicted"/>
<evidence type="ECO:0000313" key="3">
    <source>
        <dbReference type="Proteomes" id="UP000298663"/>
    </source>
</evidence>
<accession>A0A4U5MCJ1</accession>
<reference evidence="2 3" key="1">
    <citation type="journal article" date="2015" name="Genome Biol.">
        <title>Comparative genomics of Steinernema reveals deeply conserved gene regulatory networks.</title>
        <authorList>
            <person name="Dillman A.R."/>
            <person name="Macchietto M."/>
            <person name="Porter C.F."/>
            <person name="Rogers A."/>
            <person name="Williams B."/>
            <person name="Antoshechkin I."/>
            <person name="Lee M.M."/>
            <person name="Goodwin Z."/>
            <person name="Lu X."/>
            <person name="Lewis E.E."/>
            <person name="Goodrich-Blair H."/>
            <person name="Stock S.P."/>
            <person name="Adams B.J."/>
            <person name="Sternberg P.W."/>
            <person name="Mortazavi A."/>
        </authorList>
    </citation>
    <scope>NUCLEOTIDE SEQUENCE [LARGE SCALE GENOMIC DNA]</scope>
    <source>
        <strain evidence="2 3">ALL</strain>
    </source>
</reference>
<keyword evidence="3" id="KW-1185">Reference proteome</keyword>
<protein>
    <recommendedName>
        <fullName evidence="4">C6 domain-containing protein</fullName>
    </recommendedName>
</protein>
<dbReference type="EMBL" id="AZBU02000008">
    <property type="protein sequence ID" value="TKR66828.1"/>
    <property type="molecule type" value="Genomic_DNA"/>
</dbReference>
<dbReference type="AlphaFoldDB" id="A0A4U5MCJ1"/>
<reference evidence="2 3" key="2">
    <citation type="journal article" date="2019" name="G3 (Bethesda)">
        <title>Hybrid Assembly of the Genome of the Entomopathogenic Nematode Steinernema carpocapsae Identifies the X-Chromosome.</title>
        <authorList>
            <person name="Serra L."/>
            <person name="Macchietto M."/>
            <person name="Macias-Munoz A."/>
            <person name="McGill C.J."/>
            <person name="Rodriguez I.M."/>
            <person name="Rodriguez B."/>
            <person name="Murad R."/>
            <person name="Mortazavi A."/>
        </authorList>
    </citation>
    <scope>NUCLEOTIDE SEQUENCE [LARGE SCALE GENOMIC DNA]</scope>
    <source>
        <strain evidence="2 3">ALL</strain>
    </source>
</reference>
<dbReference type="Proteomes" id="UP000298663">
    <property type="component" value="Unassembled WGS sequence"/>
</dbReference>
<evidence type="ECO:0000313" key="2">
    <source>
        <dbReference type="EMBL" id="TKR66828.1"/>
    </source>
</evidence>
<evidence type="ECO:0008006" key="4">
    <source>
        <dbReference type="Google" id="ProtNLM"/>
    </source>
</evidence>
<evidence type="ECO:0000256" key="1">
    <source>
        <dbReference type="SAM" id="SignalP"/>
    </source>
</evidence>
<feature type="chain" id="PRO_5020973394" description="C6 domain-containing protein" evidence="1">
    <location>
        <begin position="19"/>
        <end position="154"/>
    </location>
</feature>
<feature type="signal peptide" evidence="1">
    <location>
        <begin position="1"/>
        <end position="18"/>
    </location>
</feature>
<name>A0A4U5MCJ1_STECR</name>
<sequence length="154" mass="17229">MNPTVLVAAVLFVRFSFACIATRPTPLPTTTTTAAPAARDCRSCTTEQIQVFHMGDESHTDRKMIDMDIEANDDRNCKIRTFTCINAFDNPMQTIFLWNRIPGTANSVGQSEDTPRQVRRTLDCANGEWLLRDPGTDPLAIRTIECFASDEDDL</sequence>